<dbReference type="SUPFAM" id="SSF56784">
    <property type="entry name" value="HAD-like"/>
    <property type="match status" value="1"/>
</dbReference>
<reference evidence="5" key="1">
    <citation type="submission" date="2022-06" db="EMBL/GenBank/DDBJ databases">
        <title>Helicobacter colisuis sp. nov.</title>
        <authorList>
            <person name="Papic B."/>
            <person name="Gruntar I."/>
        </authorList>
    </citation>
    <scope>NUCLEOTIDE SEQUENCE</scope>
    <source>
        <strain evidence="5">11154-15</strain>
    </source>
</reference>
<comment type="pathway">
    <text evidence="2">Organic acid metabolism; glycolate biosynthesis; glycolate from 2-phosphoglycolate: step 1/1.</text>
</comment>
<dbReference type="Pfam" id="PF13419">
    <property type="entry name" value="HAD_2"/>
    <property type="match status" value="1"/>
</dbReference>
<dbReference type="InterPro" id="IPR006439">
    <property type="entry name" value="HAD-SF_hydro_IA"/>
</dbReference>
<dbReference type="Proteomes" id="UP001057522">
    <property type="component" value="Unassembled WGS sequence"/>
</dbReference>
<dbReference type="Gene3D" id="1.10.150.240">
    <property type="entry name" value="Putative phosphatase, domain 2"/>
    <property type="match status" value="1"/>
</dbReference>
<dbReference type="NCBIfam" id="TIGR01549">
    <property type="entry name" value="HAD-SF-IA-v1"/>
    <property type="match status" value="1"/>
</dbReference>
<comment type="similarity">
    <text evidence="3">Belongs to the HAD-like hydrolase superfamily. CbbY/CbbZ/Gph/YieH family.</text>
</comment>
<evidence type="ECO:0000256" key="1">
    <source>
        <dbReference type="ARBA" id="ARBA00000830"/>
    </source>
</evidence>
<protein>
    <recommendedName>
        <fullName evidence="4">phosphoglycolate phosphatase</fullName>
        <ecNumber evidence="4">3.1.3.18</ecNumber>
    </recommendedName>
</protein>
<sequence>MKNKIVLFDLDGTLIDSTQAIYESFCTAFKAFNKDTPNIESIKKLIGYTLEDIFIALGIEEKECPQYITAYKEHYRQICNKKTILLENAKESILKAYEFAYLGIVTTKTGLYSKDLLQHFNVLQYFHCIIGRENVTKPKPNKEPILKALEALPKGISNSHIYMIGDTPLDILAAKEANIQSFGVLSGYASLSVLQKYTDKIARDSLEAISIIQSI</sequence>
<comment type="catalytic activity">
    <reaction evidence="1">
        <text>2-phosphoglycolate + H2O = glycolate + phosphate</text>
        <dbReference type="Rhea" id="RHEA:14369"/>
        <dbReference type="ChEBI" id="CHEBI:15377"/>
        <dbReference type="ChEBI" id="CHEBI:29805"/>
        <dbReference type="ChEBI" id="CHEBI:43474"/>
        <dbReference type="ChEBI" id="CHEBI:58033"/>
        <dbReference type="EC" id="3.1.3.18"/>
    </reaction>
</comment>
<dbReference type="RefSeq" id="WP_242099145.1">
    <property type="nucleotide sequence ID" value="NZ_JAMOKV010000002.1"/>
</dbReference>
<dbReference type="InterPro" id="IPR036412">
    <property type="entry name" value="HAD-like_sf"/>
</dbReference>
<dbReference type="SFLD" id="SFLDS00003">
    <property type="entry name" value="Haloacid_Dehalogenase"/>
    <property type="match status" value="1"/>
</dbReference>
<dbReference type="EMBL" id="JAMOKX010000002">
    <property type="protein sequence ID" value="MCL9819005.1"/>
    <property type="molecule type" value="Genomic_DNA"/>
</dbReference>
<dbReference type="InterPro" id="IPR023198">
    <property type="entry name" value="PGP-like_dom2"/>
</dbReference>
<dbReference type="InterPro" id="IPR050155">
    <property type="entry name" value="HAD-like_hydrolase_sf"/>
</dbReference>
<dbReference type="EC" id="3.1.3.18" evidence="4"/>
<accession>A0ABT0TSV3</accession>
<evidence type="ECO:0000256" key="3">
    <source>
        <dbReference type="ARBA" id="ARBA00006171"/>
    </source>
</evidence>
<keyword evidence="6" id="KW-1185">Reference proteome</keyword>
<dbReference type="PANTHER" id="PTHR43434:SF1">
    <property type="entry name" value="PHOSPHOGLYCOLATE PHOSPHATASE"/>
    <property type="match status" value="1"/>
</dbReference>
<evidence type="ECO:0000256" key="4">
    <source>
        <dbReference type="ARBA" id="ARBA00013078"/>
    </source>
</evidence>
<proteinExistence type="inferred from homology"/>
<name>A0ABT0TSV3_9HELI</name>
<dbReference type="SFLD" id="SFLDG01129">
    <property type="entry name" value="C1.5:_HAD__Beta-PGM__Phosphata"/>
    <property type="match status" value="1"/>
</dbReference>
<dbReference type="GO" id="GO:0016787">
    <property type="term" value="F:hydrolase activity"/>
    <property type="evidence" value="ECO:0007669"/>
    <property type="project" value="UniProtKB-KW"/>
</dbReference>
<dbReference type="PANTHER" id="PTHR43434">
    <property type="entry name" value="PHOSPHOGLYCOLATE PHOSPHATASE"/>
    <property type="match status" value="1"/>
</dbReference>
<comment type="caution">
    <text evidence="5">The sequence shown here is derived from an EMBL/GenBank/DDBJ whole genome shotgun (WGS) entry which is preliminary data.</text>
</comment>
<dbReference type="InterPro" id="IPR023214">
    <property type="entry name" value="HAD_sf"/>
</dbReference>
<keyword evidence="5" id="KW-0378">Hydrolase</keyword>
<dbReference type="InterPro" id="IPR041492">
    <property type="entry name" value="HAD_2"/>
</dbReference>
<organism evidence="5 6">
    <name type="scientific">Helicobacter colisuis</name>
    <dbReference type="NCBI Taxonomy" id="2949739"/>
    <lineage>
        <taxon>Bacteria</taxon>
        <taxon>Pseudomonadati</taxon>
        <taxon>Campylobacterota</taxon>
        <taxon>Epsilonproteobacteria</taxon>
        <taxon>Campylobacterales</taxon>
        <taxon>Helicobacteraceae</taxon>
        <taxon>Helicobacter</taxon>
    </lineage>
</organism>
<dbReference type="Gene3D" id="3.40.50.1000">
    <property type="entry name" value="HAD superfamily/HAD-like"/>
    <property type="match status" value="1"/>
</dbReference>
<evidence type="ECO:0000313" key="5">
    <source>
        <dbReference type="EMBL" id="MCL9819005.1"/>
    </source>
</evidence>
<evidence type="ECO:0000313" key="6">
    <source>
        <dbReference type="Proteomes" id="UP001057522"/>
    </source>
</evidence>
<gene>
    <name evidence="5" type="ORF">NCR95_02300</name>
</gene>
<evidence type="ECO:0000256" key="2">
    <source>
        <dbReference type="ARBA" id="ARBA00004818"/>
    </source>
</evidence>